<dbReference type="EnsemblMetazoa" id="MESCA005935-RA">
    <property type="protein sequence ID" value="MESCA005935-PA"/>
    <property type="gene ID" value="MESCA005935"/>
</dbReference>
<name>T1GQM4_MEGSC</name>
<dbReference type="AlphaFoldDB" id="T1GQM4"/>
<dbReference type="EMBL" id="CAQQ02043373">
    <property type="status" value="NOT_ANNOTATED_CDS"/>
    <property type="molecule type" value="Genomic_DNA"/>
</dbReference>
<dbReference type="Proteomes" id="UP000015102">
    <property type="component" value="Unassembled WGS sequence"/>
</dbReference>
<protein>
    <submittedName>
        <fullName evidence="1">Uncharacterized protein</fullName>
    </submittedName>
</protein>
<sequence length="50" mass="5723">MPIPDSYLYLILSSPHKPLITLRGFSRAMFGSPNNWYSSSLYLILYSPLT</sequence>
<evidence type="ECO:0000313" key="1">
    <source>
        <dbReference type="EnsemblMetazoa" id="MESCA005935-PA"/>
    </source>
</evidence>
<evidence type="ECO:0000313" key="2">
    <source>
        <dbReference type="Proteomes" id="UP000015102"/>
    </source>
</evidence>
<dbReference type="HOGENOM" id="CLU_3126725_0_0_1"/>
<organism evidence="1 2">
    <name type="scientific">Megaselia scalaris</name>
    <name type="common">Humpbacked fly</name>
    <name type="synonym">Phora scalaris</name>
    <dbReference type="NCBI Taxonomy" id="36166"/>
    <lineage>
        <taxon>Eukaryota</taxon>
        <taxon>Metazoa</taxon>
        <taxon>Ecdysozoa</taxon>
        <taxon>Arthropoda</taxon>
        <taxon>Hexapoda</taxon>
        <taxon>Insecta</taxon>
        <taxon>Pterygota</taxon>
        <taxon>Neoptera</taxon>
        <taxon>Endopterygota</taxon>
        <taxon>Diptera</taxon>
        <taxon>Brachycera</taxon>
        <taxon>Muscomorpha</taxon>
        <taxon>Platypezoidea</taxon>
        <taxon>Phoridae</taxon>
        <taxon>Megaseliini</taxon>
        <taxon>Megaselia</taxon>
    </lineage>
</organism>
<proteinExistence type="predicted"/>
<reference evidence="2" key="1">
    <citation type="submission" date="2013-02" db="EMBL/GenBank/DDBJ databases">
        <authorList>
            <person name="Hughes D."/>
        </authorList>
    </citation>
    <scope>NUCLEOTIDE SEQUENCE</scope>
    <source>
        <strain>Durham</strain>
        <strain evidence="2">NC isolate 2 -- Noor lab</strain>
    </source>
</reference>
<keyword evidence="2" id="KW-1185">Reference proteome</keyword>
<accession>T1GQM4</accession>
<reference evidence="1" key="2">
    <citation type="submission" date="2015-06" db="UniProtKB">
        <authorList>
            <consortium name="EnsemblMetazoa"/>
        </authorList>
    </citation>
    <scope>IDENTIFICATION</scope>
</reference>